<comment type="caution">
    <text evidence="2">The sequence shown here is derived from an EMBL/GenBank/DDBJ whole genome shotgun (WGS) entry which is preliminary data.</text>
</comment>
<dbReference type="EMBL" id="DVMJ01000080">
    <property type="protein sequence ID" value="HIU14278.1"/>
    <property type="molecule type" value="Genomic_DNA"/>
</dbReference>
<name>A0A9D1L053_9FIRM</name>
<reference evidence="2" key="2">
    <citation type="journal article" date="2021" name="PeerJ">
        <title>Extensive microbial diversity within the chicken gut microbiome revealed by metagenomics and culture.</title>
        <authorList>
            <person name="Gilroy R."/>
            <person name="Ravi A."/>
            <person name="Getino M."/>
            <person name="Pursley I."/>
            <person name="Horton D.L."/>
            <person name="Alikhan N.F."/>
            <person name="Baker D."/>
            <person name="Gharbi K."/>
            <person name="Hall N."/>
            <person name="Watson M."/>
            <person name="Adriaenssens E.M."/>
            <person name="Foster-Nyarko E."/>
            <person name="Jarju S."/>
            <person name="Secka A."/>
            <person name="Antonio M."/>
            <person name="Oren A."/>
            <person name="Chaudhuri R.R."/>
            <person name="La Ragione R."/>
            <person name="Hildebrand F."/>
            <person name="Pallen M.J."/>
        </authorList>
    </citation>
    <scope>NUCLEOTIDE SEQUENCE</scope>
    <source>
        <strain evidence="2">CHK195-11698</strain>
    </source>
</reference>
<organism evidence="2 3">
    <name type="scientific">Candidatus Fimiplasma intestinipullorum</name>
    <dbReference type="NCBI Taxonomy" id="2840825"/>
    <lineage>
        <taxon>Bacteria</taxon>
        <taxon>Bacillati</taxon>
        <taxon>Bacillota</taxon>
        <taxon>Clostridia</taxon>
        <taxon>Eubacteriales</taxon>
        <taxon>Candidatus Fimiplasma</taxon>
    </lineage>
</organism>
<sequence>MARMIRGYSLLEMLLALWICLSIVWVLPAIYGPLLHWDQTSSQLDIVIALYQLSEDVHLAETIEVDEHELRLYDVNGKQDTISLHQGRLVCQPGFNIYLHNIDAVSFEVFDEILYMYLERGETSERYEIASIKRYGPEEWLCDDGRAMCDCESDDPNDDPESNPDQGNNELEASEAGS</sequence>
<protein>
    <submittedName>
        <fullName evidence="2">ComGF family competence protein</fullName>
    </submittedName>
</protein>
<accession>A0A9D1L053</accession>
<evidence type="ECO:0000313" key="2">
    <source>
        <dbReference type="EMBL" id="HIU14278.1"/>
    </source>
</evidence>
<proteinExistence type="predicted"/>
<reference evidence="2" key="1">
    <citation type="submission" date="2020-10" db="EMBL/GenBank/DDBJ databases">
        <authorList>
            <person name="Gilroy R."/>
        </authorList>
    </citation>
    <scope>NUCLEOTIDE SEQUENCE</scope>
    <source>
        <strain evidence="2">CHK195-11698</strain>
    </source>
</reference>
<gene>
    <name evidence="2" type="ORF">IAD15_09445</name>
</gene>
<feature type="compositionally biased region" description="Acidic residues" evidence="1">
    <location>
        <begin position="151"/>
        <end position="162"/>
    </location>
</feature>
<feature type="compositionally biased region" description="Polar residues" evidence="1">
    <location>
        <begin position="166"/>
        <end position="178"/>
    </location>
</feature>
<dbReference type="AlphaFoldDB" id="A0A9D1L053"/>
<dbReference type="Proteomes" id="UP000824175">
    <property type="component" value="Unassembled WGS sequence"/>
</dbReference>
<feature type="region of interest" description="Disordered" evidence="1">
    <location>
        <begin position="151"/>
        <end position="178"/>
    </location>
</feature>
<evidence type="ECO:0000256" key="1">
    <source>
        <dbReference type="SAM" id="MobiDB-lite"/>
    </source>
</evidence>
<evidence type="ECO:0000313" key="3">
    <source>
        <dbReference type="Proteomes" id="UP000824175"/>
    </source>
</evidence>